<dbReference type="Proteomes" id="UP000264492">
    <property type="component" value="Unassembled WGS sequence"/>
</dbReference>
<dbReference type="EMBL" id="QTSU01000002">
    <property type="protein sequence ID" value="RDZ26856.1"/>
    <property type="molecule type" value="Genomic_DNA"/>
</dbReference>
<evidence type="ECO:0000313" key="3">
    <source>
        <dbReference type="Proteomes" id="UP000264492"/>
    </source>
</evidence>
<keyword evidence="1" id="KW-0732">Signal</keyword>
<protein>
    <recommendedName>
        <fullName evidence="4">Lipoprotein</fullName>
    </recommendedName>
</protein>
<name>A0A371JYW6_9GAMM</name>
<evidence type="ECO:0000256" key="1">
    <source>
        <dbReference type="SAM" id="SignalP"/>
    </source>
</evidence>
<evidence type="ECO:0008006" key="4">
    <source>
        <dbReference type="Google" id="ProtNLM"/>
    </source>
</evidence>
<dbReference type="AlphaFoldDB" id="A0A371JYW6"/>
<feature type="chain" id="PRO_5016804578" description="Lipoprotein" evidence="1">
    <location>
        <begin position="26"/>
        <end position="138"/>
    </location>
</feature>
<dbReference type="PROSITE" id="PS51257">
    <property type="entry name" value="PROKAR_LIPOPROTEIN"/>
    <property type="match status" value="1"/>
</dbReference>
<reference evidence="2 3" key="1">
    <citation type="submission" date="2018-08" db="EMBL/GenBank/DDBJ databases">
        <title>Lysobacter sp. zong2l5, whole genome shotgun sequence.</title>
        <authorList>
            <person name="Zhang X."/>
            <person name="Feng G."/>
            <person name="Zhu H."/>
        </authorList>
    </citation>
    <scope>NUCLEOTIDE SEQUENCE [LARGE SCALE GENOMIC DNA]</scope>
    <source>
        <strain evidence="3">zong2l5</strain>
    </source>
</reference>
<keyword evidence="3" id="KW-1185">Reference proteome</keyword>
<accession>A0A371JYW6</accession>
<dbReference type="InterPro" id="IPR006311">
    <property type="entry name" value="TAT_signal"/>
</dbReference>
<comment type="caution">
    <text evidence="2">The sequence shown here is derived from an EMBL/GenBank/DDBJ whole genome shotgun (WGS) entry which is preliminary data.</text>
</comment>
<organism evidence="2 3">
    <name type="scientific">Lysobacter silvisoli</name>
    <dbReference type="NCBI Taxonomy" id="2293254"/>
    <lineage>
        <taxon>Bacteria</taxon>
        <taxon>Pseudomonadati</taxon>
        <taxon>Pseudomonadota</taxon>
        <taxon>Gammaproteobacteria</taxon>
        <taxon>Lysobacterales</taxon>
        <taxon>Lysobacteraceae</taxon>
        <taxon>Lysobacter</taxon>
    </lineage>
</organism>
<gene>
    <name evidence="2" type="ORF">DX914_11280</name>
</gene>
<sequence>MAKTRRLLLATAAALLSLAVTACMASGPAKVAPLSGEGPYQQFIVKYKDGTAPAQESAVQARLDRTAAGSGLKSGGAPLKLEKKLRLSVSADVFRADRALSKAEAEKLMRAFGADPDVEYIEIDGIMKIMPVGGSEIR</sequence>
<evidence type="ECO:0000313" key="2">
    <source>
        <dbReference type="EMBL" id="RDZ26856.1"/>
    </source>
</evidence>
<dbReference type="OrthoDB" id="5976021at2"/>
<dbReference type="RefSeq" id="WP_115859236.1">
    <property type="nucleotide sequence ID" value="NZ_QTSU01000002.1"/>
</dbReference>
<proteinExistence type="predicted"/>
<feature type="signal peptide" evidence="1">
    <location>
        <begin position="1"/>
        <end position="25"/>
    </location>
</feature>
<dbReference type="PROSITE" id="PS51318">
    <property type="entry name" value="TAT"/>
    <property type="match status" value="1"/>
</dbReference>